<keyword evidence="2" id="KW-0472">Membrane</keyword>
<organism evidence="4 5">
    <name type="scientific">Streptomyces parvulus</name>
    <dbReference type="NCBI Taxonomy" id="146923"/>
    <lineage>
        <taxon>Bacteria</taxon>
        <taxon>Bacillati</taxon>
        <taxon>Actinomycetota</taxon>
        <taxon>Actinomycetes</taxon>
        <taxon>Kitasatosporales</taxon>
        <taxon>Streptomycetaceae</taxon>
        <taxon>Streptomyces</taxon>
    </lineage>
</organism>
<dbReference type="AlphaFoldDB" id="A0A369VDM7"/>
<comment type="caution">
    <text evidence="4">The sequence shown here is derived from an EMBL/GenBank/DDBJ whole genome shotgun (WGS) entry which is preliminary data.</text>
</comment>
<evidence type="ECO:0000256" key="2">
    <source>
        <dbReference type="SAM" id="Phobius"/>
    </source>
</evidence>
<feature type="transmembrane region" description="Helical" evidence="2">
    <location>
        <begin position="165"/>
        <end position="183"/>
    </location>
</feature>
<dbReference type="EMBL" id="QQBH01000004">
    <property type="protein sequence ID" value="RDD89940.1"/>
    <property type="molecule type" value="Genomic_DNA"/>
</dbReference>
<dbReference type="SUPFAM" id="SSF48317">
    <property type="entry name" value="Acid phosphatase/Vanadium-dependent haloperoxidase"/>
    <property type="match status" value="1"/>
</dbReference>
<dbReference type="SMART" id="SM00014">
    <property type="entry name" value="acidPPc"/>
    <property type="match status" value="1"/>
</dbReference>
<dbReference type="Pfam" id="PF01569">
    <property type="entry name" value="PAP2"/>
    <property type="match status" value="1"/>
</dbReference>
<keyword evidence="2" id="KW-1133">Transmembrane helix</keyword>
<feature type="domain" description="Phosphatidic acid phosphatase type 2/haloperoxidase" evidence="3">
    <location>
        <begin position="163"/>
        <end position="276"/>
    </location>
</feature>
<evidence type="ECO:0000313" key="4">
    <source>
        <dbReference type="EMBL" id="RDD89940.1"/>
    </source>
</evidence>
<dbReference type="PANTHER" id="PTHR14969">
    <property type="entry name" value="SPHINGOSINE-1-PHOSPHATE PHOSPHOHYDROLASE"/>
    <property type="match status" value="1"/>
</dbReference>
<evidence type="ECO:0000259" key="3">
    <source>
        <dbReference type="SMART" id="SM00014"/>
    </source>
</evidence>
<feature type="region of interest" description="Disordered" evidence="1">
    <location>
        <begin position="1"/>
        <end position="73"/>
    </location>
</feature>
<dbReference type="InterPro" id="IPR000326">
    <property type="entry name" value="PAP2/HPO"/>
</dbReference>
<evidence type="ECO:0000313" key="5">
    <source>
        <dbReference type="Proteomes" id="UP000253742"/>
    </source>
</evidence>
<sequence>MAGAAARPHRPRLPPARRAGSGAGRQPDRVRGADPDVRRRRLALQGGHGQEARRRRPGRGRSRRARPVTGAQAPAGTVAAASRYLVASAVSAVALLVLTVQVTARSDAVGAFDADARALADRALGAPDGPWAGAGGWADPAGSALLAAGVLAVLGLLLARRRFGAALWVAAGLSVQFAAETLLEPLVGRPAPVPADGAPQDAGYSFPSGHTASATLVLVVLLVVVRAGTRRWWLCLGAGALLVTAVGVSRVLAEAHHAADVAGGCLLGLTVGCAVAWRLDARDPNSSGKEAG</sequence>
<protein>
    <submittedName>
        <fullName evidence="4">Phosphatase PAP2 family protein</fullName>
    </submittedName>
</protein>
<proteinExistence type="predicted"/>
<feature type="transmembrane region" description="Helical" evidence="2">
    <location>
        <begin position="203"/>
        <end position="225"/>
    </location>
</feature>
<feature type="transmembrane region" description="Helical" evidence="2">
    <location>
        <begin position="232"/>
        <end position="252"/>
    </location>
</feature>
<feature type="compositionally biased region" description="Basic and acidic residues" evidence="1">
    <location>
        <begin position="26"/>
        <end position="37"/>
    </location>
</feature>
<reference evidence="4 5" key="1">
    <citation type="submission" date="2018-07" db="EMBL/GenBank/DDBJ databases">
        <title>Genome guided investigation of antibiotics producing actinomycetales strain isolated from a Macau mangrove ecosystem.</title>
        <authorList>
            <person name="Hu D."/>
        </authorList>
    </citation>
    <scope>NUCLEOTIDE SEQUENCE [LARGE SCALE GENOMIC DNA]</scope>
    <source>
        <strain evidence="4 5">2297</strain>
    </source>
</reference>
<feature type="transmembrane region" description="Helical" evidence="2">
    <location>
        <begin position="258"/>
        <end position="279"/>
    </location>
</feature>
<accession>A0A369VDM7</accession>
<gene>
    <name evidence="4" type="ORF">DVZ84_07905</name>
</gene>
<dbReference type="PANTHER" id="PTHR14969:SF13">
    <property type="entry name" value="AT30094P"/>
    <property type="match status" value="1"/>
</dbReference>
<dbReference type="Gene3D" id="1.20.144.10">
    <property type="entry name" value="Phosphatidic acid phosphatase type 2/haloperoxidase"/>
    <property type="match status" value="1"/>
</dbReference>
<name>A0A369VDM7_9ACTN</name>
<evidence type="ECO:0000256" key="1">
    <source>
        <dbReference type="SAM" id="MobiDB-lite"/>
    </source>
</evidence>
<keyword evidence="2" id="KW-0812">Transmembrane</keyword>
<dbReference type="OrthoDB" id="5289372at2"/>
<dbReference type="Proteomes" id="UP000253742">
    <property type="component" value="Unassembled WGS sequence"/>
</dbReference>
<feature type="transmembrane region" description="Helical" evidence="2">
    <location>
        <begin position="141"/>
        <end position="158"/>
    </location>
</feature>
<feature type="compositionally biased region" description="Basic residues" evidence="1">
    <location>
        <begin position="53"/>
        <end position="66"/>
    </location>
</feature>
<dbReference type="InterPro" id="IPR036938">
    <property type="entry name" value="PAP2/HPO_sf"/>
</dbReference>
<feature type="transmembrane region" description="Helical" evidence="2">
    <location>
        <begin position="84"/>
        <end position="104"/>
    </location>
</feature>